<dbReference type="Proteomes" id="UP000541969">
    <property type="component" value="Unassembled WGS sequence"/>
</dbReference>
<reference evidence="4 5" key="1">
    <citation type="submission" date="2020-07" db="EMBL/GenBank/DDBJ databases">
        <title>Sequencing the genomes of 1000 actinobacteria strains.</title>
        <authorList>
            <person name="Klenk H.-P."/>
        </authorList>
    </citation>
    <scope>NUCLEOTIDE SEQUENCE [LARGE SCALE GENOMIC DNA]</scope>
    <source>
        <strain evidence="4 5">DSM 104001</strain>
    </source>
</reference>
<sequence length="248" mass="26807">MAVNAADAWQQSGSRADRPYRPAPRDRAMASERPARPRGSVPPRRSADRAAERPRERSRADYYDEAPQYSRPPVPRRPETSRPVPRDHDRAAERERPARRPVERRPVERPDTERPARRPAPAVETGGGKLRGLLAVLAVFLVTLAAAGVESFIATGLGIMTTIALAASTAVAALVVRRRDLLSVLVCPPIVFSAVAVVNMVAAPSVHISGVKAFGLLMITMLVQNFPAMGIATGIALVIGLVRLAARR</sequence>
<gene>
    <name evidence="4" type="ORF">GGQ55_002652</name>
</gene>
<evidence type="ECO:0000256" key="2">
    <source>
        <dbReference type="SAM" id="Phobius"/>
    </source>
</evidence>
<accession>A0A853CET2</accession>
<comment type="caution">
    <text evidence="4">The sequence shown here is derived from an EMBL/GenBank/DDBJ whole genome shotgun (WGS) entry which is preliminary data.</text>
</comment>
<dbReference type="Pfam" id="PF20177">
    <property type="entry name" value="DUF6542"/>
    <property type="match status" value="1"/>
</dbReference>
<evidence type="ECO:0000313" key="5">
    <source>
        <dbReference type="Proteomes" id="UP000541969"/>
    </source>
</evidence>
<keyword evidence="2" id="KW-0812">Transmembrane</keyword>
<keyword evidence="5" id="KW-1185">Reference proteome</keyword>
<feature type="transmembrane region" description="Helical" evidence="2">
    <location>
        <begin position="226"/>
        <end position="246"/>
    </location>
</feature>
<protein>
    <recommendedName>
        <fullName evidence="3">DUF6542 domain-containing protein</fullName>
    </recommendedName>
</protein>
<feature type="transmembrane region" description="Helical" evidence="2">
    <location>
        <begin position="130"/>
        <end position="147"/>
    </location>
</feature>
<feature type="compositionally biased region" description="Basic and acidic residues" evidence="1">
    <location>
        <begin position="76"/>
        <end position="116"/>
    </location>
</feature>
<feature type="compositionally biased region" description="Basic and acidic residues" evidence="1">
    <location>
        <begin position="45"/>
        <end position="62"/>
    </location>
</feature>
<dbReference type="RefSeq" id="WP_179717446.1">
    <property type="nucleotide sequence ID" value="NZ_JACBZT010000001.1"/>
</dbReference>
<evidence type="ECO:0000259" key="3">
    <source>
        <dbReference type="Pfam" id="PF20177"/>
    </source>
</evidence>
<evidence type="ECO:0000313" key="4">
    <source>
        <dbReference type="EMBL" id="NYJ06374.1"/>
    </source>
</evidence>
<feature type="compositionally biased region" description="Basic and acidic residues" evidence="1">
    <location>
        <begin position="15"/>
        <end position="35"/>
    </location>
</feature>
<dbReference type="InterPro" id="IPR046672">
    <property type="entry name" value="DUF6542"/>
</dbReference>
<proteinExistence type="predicted"/>
<organism evidence="4 5">
    <name type="scientific">Petropleomorpha daqingensis</name>
    <dbReference type="NCBI Taxonomy" id="2026353"/>
    <lineage>
        <taxon>Bacteria</taxon>
        <taxon>Bacillati</taxon>
        <taxon>Actinomycetota</taxon>
        <taxon>Actinomycetes</taxon>
        <taxon>Geodermatophilales</taxon>
        <taxon>Geodermatophilaceae</taxon>
        <taxon>Petropleomorpha</taxon>
    </lineage>
</organism>
<keyword evidence="2" id="KW-1133">Transmembrane helix</keyword>
<keyword evidence="2" id="KW-0472">Membrane</keyword>
<feature type="region of interest" description="Disordered" evidence="1">
    <location>
        <begin position="1"/>
        <end position="124"/>
    </location>
</feature>
<name>A0A853CET2_9ACTN</name>
<dbReference type="EMBL" id="JACBZT010000001">
    <property type="protein sequence ID" value="NYJ06374.1"/>
    <property type="molecule type" value="Genomic_DNA"/>
</dbReference>
<evidence type="ECO:0000256" key="1">
    <source>
        <dbReference type="SAM" id="MobiDB-lite"/>
    </source>
</evidence>
<dbReference type="AlphaFoldDB" id="A0A853CET2"/>
<feature type="domain" description="DUF6542" evidence="3">
    <location>
        <begin position="130"/>
        <end position="248"/>
    </location>
</feature>
<feature type="transmembrane region" description="Helical" evidence="2">
    <location>
        <begin position="153"/>
        <end position="175"/>
    </location>
</feature>
<feature type="transmembrane region" description="Helical" evidence="2">
    <location>
        <begin position="182"/>
        <end position="206"/>
    </location>
</feature>